<accession>A0A1H1ZA68</accession>
<dbReference type="Proteomes" id="UP000198688">
    <property type="component" value="Chromosome I"/>
</dbReference>
<reference evidence="1 2" key="1">
    <citation type="submission" date="2016-10" db="EMBL/GenBank/DDBJ databases">
        <authorList>
            <person name="de Groot N.N."/>
        </authorList>
    </citation>
    <scope>NUCLEOTIDE SEQUENCE [LARGE SCALE GENOMIC DNA]</scope>
    <source>
        <strain evidence="1 2">DSM 43941</strain>
    </source>
</reference>
<dbReference type="OrthoDB" id="4266584at2"/>
<proteinExistence type="predicted"/>
<organism evidence="1 2">
    <name type="scientific">Actinoplanes derwentensis</name>
    <dbReference type="NCBI Taxonomy" id="113562"/>
    <lineage>
        <taxon>Bacteria</taxon>
        <taxon>Bacillati</taxon>
        <taxon>Actinomycetota</taxon>
        <taxon>Actinomycetes</taxon>
        <taxon>Micromonosporales</taxon>
        <taxon>Micromonosporaceae</taxon>
        <taxon>Actinoplanes</taxon>
    </lineage>
</organism>
<evidence type="ECO:0000313" key="2">
    <source>
        <dbReference type="Proteomes" id="UP000198688"/>
    </source>
</evidence>
<dbReference type="AlphaFoldDB" id="A0A1H1ZA68"/>
<dbReference type="STRING" id="113562.SAMN04489716_3215"/>
<protein>
    <submittedName>
        <fullName evidence="1">Uncharacterized protein</fullName>
    </submittedName>
</protein>
<gene>
    <name evidence="1" type="ORF">SAMN04489716_3215</name>
</gene>
<name>A0A1H1ZA68_9ACTN</name>
<evidence type="ECO:0000313" key="1">
    <source>
        <dbReference type="EMBL" id="SDT30489.1"/>
    </source>
</evidence>
<dbReference type="EMBL" id="LT629758">
    <property type="protein sequence ID" value="SDT30489.1"/>
    <property type="molecule type" value="Genomic_DNA"/>
</dbReference>
<dbReference type="RefSeq" id="WP_092545384.1">
    <property type="nucleotide sequence ID" value="NZ_BOMJ01000005.1"/>
</dbReference>
<keyword evidence="2" id="KW-1185">Reference proteome</keyword>
<sequence length="151" mass="16803">MGWDGLRQHRHPNWDFALAILAAVLPGSTRFNPDRITGHGRADWHPFDLKKRDMDDIEDDLLSRCADMTGMLVVVNDPSFSVDGFQPGPFFVDASELRNLVKDFGERVGSYMTDGHVIIVSPATGIVVMVVDDGLIAKIRGRTVKRVLGRE</sequence>